<protein>
    <submittedName>
        <fullName evidence="2">Uncharacterized protein</fullName>
    </submittedName>
</protein>
<proteinExistence type="predicted"/>
<dbReference type="AlphaFoldDB" id="A0A8H3D7B0"/>
<organism evidence="2 3">
    <name type="scientific">Rhizoctonia solani</name>
    <dbReference type="NCBI Taxonomy" id="456999"/>
    <lineage>
        <taxon>Eukaryota</taxon>
        <taxon>Fungi</taxon>
        <taxon>Dikarya</taxon>
        <taxon>Basidiomycota</taxon>
        <taxon>Agaricomycotina</taxon>
        <taxon>Agaricomycetes</taxon>
        <taxon>Cantharellales</taxon>
        <taxon>Ceratobasidiaceae</taxon>
        <taxon>Rhizoctonia</taxon>
    </lineage>
</organism>
<gene>
    <name evidence="2" type="ORF">RDB_LOCUS114411</name>
</gene>
<accession>A0A8H3D7B0</accession>
<comment type="caution">
    <text evidence="2">The sequence shown here is derived from an EMBL/GenBank/DDBJ whole genome shotgun (WGS) entry which is preliminary data.</text>
</comment>
<dbReference type="Proteomes" id="UP000663850">
    <property type="component" value="Unassembled WGS sequence"/>
</dbReference>
<evidence type="ECO:0000256" key="1">
    <source>
        <dbReference type="SAM" id="MobiDB-lite"/>
    </source>
</evidence>
<evidence type="ECO:0000313" key="2">
    <source>
        <dbReference type="EMBL" id="CAE6517853.1"/>
    </source>
</evidence>
<reference evidence="2" key="1">
    <citation type="submission" date="2021-01" db="EMBL/GenBank/DDBJ databases">
        <authorList>
            <person name="Kaushik A."/>
        </authorList>
    </citation>
    <scope>NUCLEOTIDE SEQUENCE</scope>
    <source>
        <strain evidence="2">Type strain: AG8-Rh-89/</strain>
    </source>
</reference>
<name>A0A8H3D7B0_9AGAM</name>
<feature type="region of interest" description="Disordered" evidence="1">
    <location>
        <begin position="80"/>
        <end position="108"/>
    </location>
</feature>
<evidence type="ECO:0000313" key="3">
    <source>
        <dbReference type="Proteomes" id="UP000663850"/>
    </source>
</evidence>
<dbReference type="EMBL" id="CAJMWZ010006190">
    <property type="protein sequence ID" value="CAE6517853.1"/>
    <property type="molecule type" value="Genomic_DNA"/>
</dbReference>
<sequence length="237" mass="26033">MSTLEAQVNLLASLIERLDTVRDVSAGNLPVHLRNAITNVSALAEELASTQVQDALAAAETEQGIRAIDLQNSRREIRQRKNQVEVAPPIQRPEIKKRPYPPKLGVPPPQVLTQKSLKEFVLNFNQADLGSSLSIWTPTSAAVGQNGPLRMVVPNILVAYVNLRSGNSNSAVKVESVTVTGIREQVYVLDTTSVGGFDHDFSGQSPSLLSFAHYHSTYSEHLLKTWTRTYWICCGSE</sequence>